<evidence type="ECO:0000313" key="6">
    <source>
        <dbReference type="Proteomes" id="UP000054011"/>
    </source>
</evidence>
<sequence length="182" mass="18976">MATVLALSGSPSRTSRTALLAEHTAAGLRARGHRTHLLALRELPAAPLLAADTHDASLARAVSLVAEADALVVATPIYQAVYSGLLKTFLDLLPQHAFAGKPVLPLATGGSSAHVLALDYALRPVLTALGAQVCQGRFVLDRHITTAPDGAVILDDDVERQLARTADQFARALPSRAPLTAA</sequence>
<dbReference type="Gene3D" id="3.40.50.360">
    <property type="match status" value="1"/>
</dbReference>
<dbReference type="STRING" id="936756.ATE80_09325"/>
<keyword evidence="2" id="KW-0288">FMN</keyword>
<proteinExistence type="predicted"/>
<dbReference type="AlphaFoldDB" id="A0A100Y7B5"/>
<evidence type="ECO:0000256" key="3">
    <source>
        <dbReference type="ARBA" id="ARBA00023002"/>
    </source>
</evidence>
<dbReference type="PANTHER" id="PTHR43408">
    <property type="entry name" value="FMN REDUCTASE (NADPH)"/>
    <property type="match status" value="1"/>
</dbReference>
<organism evidence="5 6">
    <name type="scientific">Streptomyces kanasensis</name>
    <dbReference type="NCBI Taxonomy" id="936756"/>
    <lineage>
        <taxon>Bacteria</taxon>
        <taxon>Bacillati</taxon>
        <taxon>Actinomycetota</taxon>
        <taxon>Actinomycetes</taxon>
        <taxon>Kitasatosporales</taxon>
        <taxon>Streptomycetaceae</taxon>
        <taxon>Streptomyces</taxon>
    </lineage>
</organism>
<dbReference type="InterPro" id="IPR051814">
    <property type="entry name" value="NAD(P)H-dep_FMN_reductase"/>
</dbReference>
<name>A0A100Y7B5_9ACTN</name>
<evidence type="ECO:0000256" key="1">
    <source>
        <dbReference type="ARBA" id="ARBA00022630"/>
    </source>
</evidence>
<feature type="domain" description="NADPH-dependent FMN reductase-like" evidence="4">
    <location>
        <begin position="3"/>
        <end position="140"/>
    </location>
</feature>
<gene>
    <name evidence="5" type="ORF">ATE80_09325</name>
</gene>
<accession>A0A100Y7B5</accession>
<protein>
    <submittedName>
        <fullName evidence="5">NADPH-dependent FMN reductase</fullName>
    </submittedName>
</protein>
<dbReference type="NCBIfam" id="TIGR03567">
    <property type="entry name" value="FMN_reduc_SsuE"/>
    <property type="match status" value="1"/>
</dbReference>
<keyword evidence="1" id="KW-0285">Flavoprotein</keyword>
<dbReference type="InterPro" id="IPR005025">
    <property type="entry name" value="FMN_Rdtase-like_dom"/>
</dbReference>
<dbReference type="EMBL" id="LNSV01000017">
    <property type="protein sequence ID" value="KUH39012.1"/>
    <property type="molecule type" value="Genomic_DNA"/>
</dbReference>
<comment type="caution">
    <text evidence="5">The sequence shown here is derived from an EMBL/GenBank/DDBJ whole genome shotgun (WGS) entry which is preliminary data.</text>
</comment>
<evidence type="ECO:0000259" key="4">
    <source>
        <dbReference type="Pfam" id="PF03358"/>
    </source>
</evidence>
<dbReference type="GO" id="GO:0008752">
    <property type="term" value="F:FMN reductase [NAD(P)H] activity"/>
    <property type="evidence" value="ECO:0007669"/>
    <property type="project" value="InterPro"/>
</dbReference>
<dbReference type="GO" id="GO:0046306">
    <property type="term" value="P:alkanesulfonate catabolic process"/>
    <property type="evidence" value="ECO:0007669"/>
    <property type="project" value="InterPro"/>
</dbReference>
<dbReference type="Proteomes" id="UP000054011">
    <property type="component" value="Unassembled WGS sequence"/>
</dbReference>
<dbReference type="SUPFAM" id="SSF52218">
    <property type="entry name" value="Flavoproteins"/>
    <property type="match status" value="1"/>
</dbReference>
<keyword evidence="3" id="KW-0560">Oxidoreductase</keyword>
<dbReference type="Pfam" id="PF03358">
    <property type="entry name" value="FMN_red"/>
    <property type="match status" value="1"/>
</dbReference>
<dbReference type="PANTHER" id="PTHR43408:SF1">
    <property type="entry name" value="FMN REDUCTASE (NADPH)"/>
    <property type="match status" value="1"/>
</dbReference>
<dbReference type="OrthoDB" id="1643408at2"/>
<dbReference type="InterPro" id="IPR020048">
    <property type="entry name" value="NADPH-dep_FMN_reduc_SsuE"/>
</dbReference>
<dbReference type="RefSeq" id="WP_058941693.1">
    <property type="nucleotide sequence ID" value="NZ_LNSV01000017.1"/>
</dbReference>
<evidence type="ECO:0000256" key="2">
    <source>
        <dbReference type="ARBA" id="ARBA00022643"/>
    </source>
</evidence>
<keyword evidence="6" id="KW-1185">Reference proteome</keyword>
<dbReference type="InterPro" id="IPR029039">
    <property type="entry name" value="Flavoprotein-like_sf"/>
</dbReference>
<reference evidence="5 6" key="1">
    <citation type="submission" date="2015-11" db="EMBL/GenBank/DDBJ databases">
        <title>Genome-wide analysis reveals the secondary metabolome in Streptomyces kanasensis ZX01.</title>
        <authorList>
            <person name="Zhang G."/>
            <person name="Han L."/>
            <person name="Feng J."/>
            <person name="Zhang X."/>
        </authorList>
    </citation>
    <scope>NUCLEOTIDE SEQUENCE [LARGE SCALE GENOMIC DNA]</scope>
    <source>
        <strain evidence="5 6">ZX01</strain>
    </source>
</reference>
<evidence type="ECO:0000313" key="5">
    <source>
        <dbReference type="EMBL" id="KUH39012.1"/>
    </source>
</evidence>